<dbReference type="InterPro" id="IPR032675">
    <property type="entry name" value="LRR_dom_sf"/>
</dbReference>
<dbReference type="AlphaFoldDB" id="A0A397W1M1"/>
<reference evidence="2 3" key="1">
    <citation type="submission" date="2018-06" db="EMBL/GenBank/DDBJ databases">
        <title>Comparative genomics reveals the genomic features of Rhizophagus irregularis, R. cerebriforme, R. diaphanum and Gigaspora rosea, and their symbiotic lifestyle signature.</title>
        <authorList>
            <person name="Morin E."/>
            <person name="San Clemente H."/>
            <person name="Chen E.C.H."/>
            <person name="De La Providencia I."/>
            <person name="Hainaut M."/>
            <person name="Kuo A."/>
            <person name="Kohler A."/>
            <person name="Murat C."/>
            <person name="Tang N."/>
            <person name="Roy S."/>
            <person name="Loubradou J."/>
            <person name="Henrissat B."/>
            <person name="Grigoriev I.V."/>
            <person name="Corradi N."/>
            <person name="Roux C."/>
            <person name="Martin F.M."/>
        </authorList>
    </citation>
    <scope>NUCLEOTIDE SEQUENCE [LARGE SCALE GENOMIC DNA]</scope>
    <source>
        <strain evidence="2 3">DAOM 194757</strain>
    </source>
</reference>
<dbReference type="Gene3D" id="3.80.10.10">
    <property type="entry name" value="Ribonuclease Inhibitor"/>
    <property type="match status" value="1"/>
</dbReference>
<sequence length="335" mass="38428">MANINAQDYINQKYPKYGTCDRNADPENKGKRRDEITNLDISLGKIGGSTSIFGNGEPKKLFGTLKLEGFTNLRILKICSHQLTGLDVSACINLEDLDCHDNELSCLNINGCSNLKRINYFNKPGLNEANIIHDNRVGKLVKNLRSEPKQDSSQKVKQERNANVKQERNINGKQERNTNGKQERNTNVKQERNFNVKQERNFNVKQERNFNVKQERNTNSRQRIIELSIKRDNLNKLQSNLSQKFRSDRVKNIATSYLFKSHKMTVTGTDVNDYYNKNLTTLRNALGSDTEGHKILDQIISVQNEIITMEKELESVTTSPPPYNSLDHKNNQPFI</sequence>
<feature type="compositionally biased region" description="Basic and acidic residues" evidence="1">
    <location>
        <begin position="326"/>
        <end position="335"/>
    </location>
</feature>
<dbReference type="STRING" id="44941.A0A397W1M1"/>
<accession>A0A397W1M1</accession>
<feature type="region of interest" description="Disordered" evidence="1">
    <location>
        <begin position="145"/>
        <end position="192"/>
    </location>
</feature>
<evidence type="ECO:0000313" key="3">
    <source>
        <dbReference type="Proteomes" id="UP000266673"/>
    </source>
</evidence>
<feature type="region of interest" description="Disordered" evidence="1">
    <location>
        <begin position="315"/>
        <end position="335"/>
    </location>
</feature>
<dbReference type="SUPFAM" id="SSF52058">
    <property type="entry name" value="L domain-like"/>
    <property type="match status" value="1"/>
</dbReference>
<keyword evidence="3" id="KW-1185">Reference proteome</keyword>
<dbReference type="Proteomes" id="UP000266673">
    <property type="component" value="Unassembled WGS sequence"/>
</dbReference>
<organism evidence="2 3">
    <name type="scientific">Gigaspora rosea</name>
    <dbReference type="NCBI Taxonomy" id="44941"/>
    <lineage>
        <taxon>Eukaryota</taxon>
        <taxon>Fungi</taxon>
        <taxon>Fungi incertae sedis</taxon>
        <taxon>Mucoromycota</taxon>
        <taxon>Glomeromycotina</taxon>
        <taxon>Glomeromycetes</taxon>
        <taxon>Diversisporales</taxon>
        <taxon>Gigasporaceae</taxon>
        <taxon>Gigaspora</taxon>
    </lineage>
</organism>
<evidence type="ECO:0000313" key="2">
    <source>
        <dbReference type="EMBL" id="RIB27981.1"/>
    </source>
</evidence>
<dbReference type="EMBL" id="QKWP01000081">
    <property type="protein sequence ID" value="RIB27981.1"/>
    <property type="molecule type" value="Genomic_DNA"/>
</dbReference>
<proteinExistence type="predicted"/>
<dbReference type="OrthoDB" id="2449544at2759"/>
<protein>
    <submittedName>
        <fullName evidence="2">Uncharacterized protein</fullName>
    </submittedName>
</protein>
<gene>
    <name evidence="2" type="ORF">C2G38_1638877</name>
</gene>
<evidence type="ECO:0000256" key="1">
    <source>
        <dbReference type="SAM" id="MobiDB-lite"/>
    </source>
</evidence>
<name>A0A397W1M1_9GLOM</name>
<comment type="caution">
    <text evidence="2">The sequence shown here is derived from an EMBL/GenBank/DDBJ whole genome shotgun (WGS) entry which is preliminary data.</text>
</comment>